<organism evidence="1 2">
    <name type="scientific">Datura stramonium</name>
    <name type="common">Jimsonweed</name>
    <name type="synonym">Common thornapple</name>
    <dbReference type="NCBI Taxonomy" id="4076"/>
    <lineage>
        <taxon>Eukaryota</taxon>
        <taxon>Viridiplantae</taxon>
        <taxon>Streptophyta</taxon>
        <taxon>Embryophyta</taxon>
        <taxon>Tracheophyta</taxon>
        <taxon>Spermatophyta</taxon>
        <taxon>Magnoliopsida</taxon>
        <taxon>eudicotyledons</taxon>
        <taxon>Gunneridae</taxon>
        <taxon>Pentapetalae</taxon>
        <taxon>asterids</taxon>
        <taxon>lamiids</taxon>
        <taxon>Solanales</taxon>
        <taxon>Solanaceae</taxon>
        <taxon>Solanoideae</taxon>
        <taxon>Datureae</taxon>
        <taxon>Datura</taxon>
    </lineage>
</organism>
<dbReference type="EMBL" id="JACEIK010004757">
    <property type="protein sequence ID" value="MCD9646349.1"/>
    <property type="molecule type" value="Genomic_DNA"/>
</dbReference>
<gene>
    <name evidence="1" type="ORF">HAX54_036116</name>
</gene>
<proteinExistence type="predicted"/>
<evidence type="ECO:0000313" key="2">
    <source>
        <dbReference type="Proteomes" id="UP000823775"/>
    </source>
</evidence>
<reference evidence="1 2" key="1">
    <citation type="journal article" date="2021" name="BMC Genomics">
        <title>Datura genome reveals duplications of psychoactive alkaloid biosynthetic genes and high mutation rate following tissue culture.</title>
        <authorList>
            <person name="Rajewski A."/>
            <person name="Carter-House D."/>
            <person name="Stajich J."/>
            <person name="Litt A."/>
        </authorList>
    </citation>
    <scope>NUCLEOTIDE SEQUENCE [LARGE SCALE GENOMIC DNA]</scope>
    <source>
        <strain evidence="1">AR-01</strain>
    </source>
</reference>
<dbReference type="Proteomes" id="UP000823775">
    <property type="component" value="Unassembled WGS sequence"/>
</dbReference>
<sequence length="76" mass="8581">GIKTTFSIPIEIEEAQGDNIQYVSKLVERQYARALKLPISYEELSAITVVETDSKSPLTPSWSPPKNAWNNIVEFK</sequence>
<name>A0ABS8VHL2_DATST</name>
<feature type="non-terminal residue" evidence="1">
    <location>
        <position position="1"/>
    </location>
</feature>
<keyword evidence="2" id="KW-1185">Reference proteome</keyword>
<comment type="caution">
    <text evidence="1">The sequence shown here is derived from an EMBL/GenBank/DDBJ whole genome shotgun (WGS) entry which is preliminary data.</text>
</comment>
<protein>
    <submittedName>
        <fullName evidence="1">Uncharacterized protein</fullName>
    </submittedName>
</protein>
<evidence type="ECO:0000313" key="1">
    <source>
        <dbReference type="EMBL" id="MCD9646349.1"/>
    </source>
</evidence>
<accession>A0ABS8VHL2</accession>